<sequence>MEISGEKPFVESIIVSYASEVAEGYRMNLKVS</sequence>
<dbReference type="EMBL" id="CAKJTI010000017">
    <property type="protein sequence ID" value="CAG9613788.1"/>
    <property type="molecule type" value="Genomic_DNA"/>
</dbReference>
<evidence type="ECO:0000313" key="1">
    <source>
        <dbReference type="EMBL" id="CAG9613788.1"/>
    </source>
</evidence>
<gene>
    <name evidence="1" type="ORF">BACCIP111899_03007</name>
</gene>
<accession>A0ABN7ZY69</accession>
<reference evidence="1 2" key="1">
    <citation type="submission" date="2021-10" db="EMBL/GenBank/DDBJ databases">
        <authorList>
            <person name="Criscuolo A."/>
        </authorList>
    </citation>
    <scope>NUCLEOTIDE SEQUENCE [LARGE SCALE GENOMIC DNA]</scope>
    <source>
        <strain evidence="2">CIP 111899</strain>
    </source>
</reference>
<dbReference type="Proteomes" id="UP000789423">
    <property type="component" value="Unassembled WGS sequence"/>
</dbReference>
<organism evidence="1 2">
    <name type="scientific">Bacillus rhizoplanae</name>
    <dbReference type="NCBI Taxonomy" id="2880966"/>
    <lineage>
        <taxon>Bacteria</taxon>
        <taxon>Bacillati</taxon>
        <taxon>Bacillota</taxon>
        <taxon>Bacilli</taxon>
        <taxon>Bacillales</taxon>
        <taxon>Bacillaceae</taxon>
        <taxon>Bacillus</taxon>
    </lineage>
</organism>
<keyword evidence="2" id="KW-1185">Reference proteome</keyword>
<comment type="caution">
    <text evidence="1">The sequence shown here is derived from an EMBL/GenBank/DDBJ whole genome shotgun (WGS) entry which is preliminary data.</text>
</comment>
<proteinExistence type="predicted"/>
<name>A0ABN7ZY69_9BACI</name>
<protein>
    <submittedName>
        <fullName evidence="1">Uncharacterized protein</fullName>
    </submittedName>
</protein>
<evidence type="ECO:0000313" key="2">
    <source>
        <dbReference type="Proteomes" id="UP000789423"/>
    </source>
</evidence>